<comment type="function">
    <text evidence="13">Contributes to the release of free fatty acids from fatty acid synthase (FASN). Has broad substrate specificity, giving rise to a range of free fatty acids with chain lengths between 10 and 16 carbon atoms (C10 - C16).</text>
</comment>
<dbReference type="Gene3D" id="3.40.50.1820">
    <property type="entry name" value="alpha/beta hydrolase"/>
    <property type="match status" value="1"/>
</dbReference>
<evidence type="ECO:0000256" key="13">
    <source>
        <dbReference type="ARBA" id="ARBA00053731"/>
    </source>
</evidence>
<dbReference type="VEuPathDB" id="HostDB:GeneID_118655462"/>
<sequence length="263" mass="29803">MEKENKAGAARNEKAVSCLYPKPNAVCRLICFPWAGSGSLYFAKWGEKMNDSLEVHSIRLAGRESRFEEPFASDMCQIVDEIVCVLLPVLQDKPFAFFGHSMGAYIAFMTARHLKEKHKLEPMHLFVSSATPPHSKARPRIPEDKELSEEHFRSLILTFGGTPVDLINDEEFSQQYLPRLMADARIISDYTFNAPSEALLSCDLTCFVGSEDVVEDIEAWKDVISGSFHIFVRPGNHFYLMETSNETFIMNYITKCLEISMLA</sequence>
<keyword evidence="21" id="KW-1185">Reference proteome</keyword>
<evidence type="ECO:0000256" key="7">
    <source>
        <dbReference type="ARBA" id="ARBA00023160"/>
    </source>
</evidence>
<evidence type="ECO:0000256" key="17">
    <source>
        <dbReference type="ARBA" id="ARBA00076433"/>
    </source>
</evidence>
<evidence type="ECO:0000256" key="18">
    <source>
        <dbReference type="ARBA" id="ARBA00079653"/>
    </source>
</evidence>
<comment type="similarity">
    <text evidence="1">Belongs to the thioesterase family.</text>
</comment>
<evidence type="ECO:0000313" key="21">
    <source>
        <dbReference type="Proteomes" id="UP000527355"/>
    </source>
</evidence>
<name>A0A7J7QX01_MYOMY</name>
<comment type="catalytic activity">
    <reaction evidence="11">
        <text>(9Z)-octadecenoyl-[ACP] + H2O = (9Z)-octadecenoate + holo-[ACP] + H(+)</text>
        <dbReference type="Rhea" id="RHEA:15057"/>
        <dbReference type="Rhea" id="RHEA-COMP:9685"/>
        <dbReference type="Rhea" id="RHEA-COMP:9924"/>
        <dbReference type="ChEBI" id="CHEBI:15377"/>
        <dbReference type="ChEBI" id="CHEBI:15378"/>
        <dbReference type="ChEBI" id="CHEBI:30823"/>
        <dbReference type="ChEBI" id="CHEBI:64479"/>
        <dbReference type="ChEBI" id="CHEBI:78783"/>
        <dbReference type="EC" id="3.1.2.14"/>
    </reaction>
</comment>
<dbReference type="SUPFAM" id="SSF53474">
    <property type="entry name" value="alpha/beta-Hydrolases"/>
    <property type="match status" value="1"/>
</dbReference>
<evidence type="ECO:0000256" key="1">
    <source>
        <dbReference type="ARBA" id="ARBA00007169"/>
    </source>
</evidence>
<evidence type="ECO:0000256" key="12">
    <source>
        <dbReference type="ARBA" id="ARBA00052691"/>
    </source>
</evidence>
<evidence type="ECO:0000256" key="6">
    <source>
        <dbReference type="ARBA" id="ARBA00023098"/>
    </source>
</evidence>
<dbReference type="SMART" id="SM00824">
    <property type="entry name" value="PKS_TE"/>
    <property type="match status" value="1"/>
</dbReference>
<evidence type="ECO:0000256" key="4">
    <source>
        <dbReference type="ARBA" id="ARBA00022801"/>
    </source>
</evidence>
<evidence type="ECO:0000256" key="2">
    <source>
        <dbReference type="ARBA" id="ARBA00012480"/>
    </source>
</evidence>
<keyword evidence="6" id="KW-0443">Lipid metabolism</keyword>
<organism evidence="20 21">
    <name type="scientific">Myotis myotis</name>
    <name type="common">Greater mouse-eared bat</name>
    <name type="synonym">Vespertilio myotis</name>
    <dbReference type="NCBI Taxonomy" id="51298"/>
    <lineage>
        <taxon>Eukaryota</taxon>
        <taxon>Metazoa</taxon>
        <taxon>Chordata</taxon>
        <taxon>Craniata</taxon>
        <taxon>Vertebrata</taxon>
        <taxon>Euteleostomi</taxon>
        <taxon>Mammalia</taxon>
        <taxon>Eutheria</taxon>
        <taxon>Laurasiatheria</taxon>
        <taxon>Chiroptera</taxon>
        <taxon>Yangochiroptera</taxon>
        <taxon>Vespertilionidae</taxon>
        <taxon>Myotis</taxon>
    </lineage>
</organism>
<dbReference type="PANTHER" id="PTHR11487">
    <property type="entry name" value="THIOESTERASE"/>
    <property type="match status" value="1"/>
</dbReference>
<gene>
    <name evidence="20" type="ORF">mMyoMyo1_014334</name>
</gene>
<comment type="catalytic activity">
    <reaction evidence="8">
        <text>decanoyl-CoA + H2O = decanoate + CoA + H(+)</text>
        <dbReference type="Rhea" id="RHEA:40059"/>
        <dbReference type="ChEBI" id="CHEBI:15377"/>
        <dbReference type="ChEBI" id="CHEBI:15378"/>
        <dbReference type="ChEBI" id="CHEBI:27689"/>
        <dbReference type="ChEBI" id="CHEBI:57287"/>
        <dbReference type="ChEBI" id="CHEBI:61430"/>
    </reaction>
    <physiologicalReaction direction="left-to-right" evidence="8">
        <dbReference type="Rhea" id="RHEA:40060"/>
    </physiologicalReaction>
</comment>
<dbReference type="InterPro" id="IPR012223">
    <property type="entry name" value="TEII"/>
</dbReference>
<keyword evidence="5" id="KW-0276">Fatty acid metabolism</keyword>
<comment type="caution">
    <text evidence="20">The sequence shown here is derived from an EMBL/GenBank/DDBJ whole genome shotgun (WGS) entry which is preliminary data.</text>
</comment>
<feature type="domain" description="Thioesterase TesA-like" evidence="19">
    <location>
        <begin position="30"/>
        <end position="243"/>
    </location>
</feature>
<dbReference type="OrthoDB" id="541883at2759"/>
<dbReference type="PANTHER" id="PTHR11487:SF0">
    <property type="entry name" value="S-ACYL FATTY ACID SYNTHASE THIOESTERASE, MEDIUM CHAIN"/>
    <property type="match status" value="1"/>
</dbReference>
<dbReference type="Pfam" id="PF00975">
    <property type="entry name" value="Thioesterase"/>
    <property type="match status" value="1"/>
</dbReference>
<keyword evidence="3" id="KW-0444">Lipid biosynthesis</keyword>
<evidence type="ECO:0000256" key="3">
    <source>
        <dbReference type="ARBA" id="ARBA00022516"/>
    </source>
</evidence>
<evidence type="ECO:0000256" key="11">
    <source>
        <dbReference type="ARBA" id="ARBA00048536"/>
    </source>
</evidence>
<dbReference type="GO" id="GO:0016297">
    <property type="term" value="F:fatty acyl-[ACP] hydrolase activity"/>
    <property type="evidence" value="ECO:0007669"/>
    <property type="project" value="UniProtKB-EC"/>
</dbReference>
<dbReference type="ESTHER" id="myomy-a0a7j7qx01">
    <property type="family name" value="Thioesterase"/>
</dbReference>
<comment type="catalytic activity">
    <reaction evidence="9">
        <text>dodecanoyl-CoA + H2O = dodecanoate + CoA + H(+)</text>
        <dbReference type="Rhea" id="RHEA:30135"/>
        <dbReference type="ChEBI" id="CHEBI:15377"/>
        <dbReference type="ChEBI" id="CHEBI:15378"/>
        <dbReference type="ChEBI" id="CHEBI:18262"/>
        <dbReference type="ChEBI" id="CHEBI:57287"/>
        <dbReference type="ChEBI" id="CHEBI:57375"/>
    </reaction>
    <physiologicalReaction direction="left-to-right" evidence="9">
        <dbReference type="Rhea" id="RHEA:30136"/>
    </physiologicalReaction>
</comment>
<dbReference type="InterPro" id="IPR029058">
    <property type="entry name" value="AB_hydrolase_fold"/>
</dbReference>
<evidence type="ECO:0000256" key="8">
    <source>
        <dbReference type="ARBA" id="ARBA00047969"/>
    </source>
</evidence>
<dbReference type="FunFam" id="3.40.50.1820:FF:000153">
    <property type="entry name" value="Surfactin synthase thioesterase subunit"/>
    <property type="match status" value="1"/>
</dbReference>
<dbReference type="EC" id="3.1.2.14" evidence="2"/>
<protein>
    <recommendedName>
        <fullName evidence="15">S-acyl fatty acid synthase thioesterase, medium chain</fullName>
        <ecNumber evidence="2">3.1.2.14</ecNumber>
    </recommendedName>
    <alternativeName>
        <fullName evidence="16">Oleoyl-ACP hydrolase</fullName>
    </alternativeName>
    <alternativeName>
        <fullName evidence="18">Thioesterase II</fullName>
    </alternativeName>
    <alternativeName>
        <fullName evidence="17">Thioesterase domain-containing protein 1</fullName>
    </alternativeName>
</protein>
<reference evidence="20 21" key="1">
    <citation type="journal article" date="2020" name="Nature">
        <title>Six reference-quality genomes reveal evolution of bat adaptations.</title>
        <authorList>
            <person name="Jebb D."/>
            <person name="Huang Z."/>
            <person name="Pippel M."/>
            <person name="Hughes G.M."/>
            <person name="Lavrichenko K."/>
            <person name="Devanna P."/>
            <person name="Winkler S."/>
            <person name="Jermiin L.S."/>
            <person name="Skirmuntt E.C."/>
            <person name="Katzourakis A."/>
            <person name="Burkitt-Gray L."/>
            <person name="Ray D.A."/>
            <person name="Sullivan K.A.M."/>
            <person name="Roscito J.G."/>
            <person name="Kirilenko B.M."/>
            <person name="Davalos L.M."/>
            <person name="Corthals A.P."/>
            <person name="Power M.L."/>
            <person name="Jones G."/>
            <person name="Ransome R.D."/>
            <person name="Dechmann D.K.N."/>
            <person name="Locatelli A.G."/>
            <person name="Puechmaille S.J."/>
            <person name="Fedrigo O."/>
            <person name="Jarvis E.D."/>
            <person name="Hiller M."/>
            <person name="Vernes S.C."/>
            <person name="Myers E.W."/>
            <person name="Teeling E.C."/>
        </authorList>
    </citation>
    <scope>NUCLEOTIDE SEQUENCE [LARGE SCALE GENOMIC DNA]</scope>
    <source>
        <strain evidence="20">MMyoMyo1</strain>
        <tissue evidence="20">Flight muscle</tissue>
    </source>
</reference>
<comment type="subunit">
    <text evidence="14">Interacts (via C-terminus) with FASN.</text>
</comment>
<dbReference type="Proteomes" id="UP000527355">
    <property type="component" value="Unassembled WGS sequence"/>
</dbReference>
<dbReference type="EMBL" id="JABWUV010000046">
    <property type="protein sequence ID" value="KAF6268448.1"/>
    <property type="molecule type" value="Genomic_DNA"/>
</dbReference>
<keyword evidence="4 20" id="KW-0378">Hydrolase</keyword>
<evidence type="ECO:0000256" key="10">
    <source>
        <dbReference type="ARBA" id="ARBA00048180"/>
    </source>
</evidence>
<dbReference type="AlphaFoldDB" id="A0A7J7QX01"/>
<evidence type="ECO:0000256" key="5">
    <source>
        <dbReference type="ARBA" id="ARBA00022832"/>
    </source>
</evidence>
<proteinExistence type="inferred from homology"/>
<comment type="catalytic activity">
    <reaction evidence="12">
        <text>hexadecanoyl-CoA + H2O = hexadecanoate + CoA + H(+)</text>
        <dbReference type="Rhea" id="RHEA:16645"/>
        <dbReference type="ChEBI" id="CHEBI:7896"/>
        <dbReference type="ChEBI" id="CHEBI:15377"/>
        <dbReference type="ChEBI" id="CHEBI:15378"/>
        <dbReference type="ChEBI" id="CHEBI:57287"/>
        <dbReference type="ChEBI" id="CHEBI:57379"/>
    </reaction>
    <physiologicalReaction direction="left-to-right" evidence="12">
        <dbReference type="Rhea" id="RHEA:16646"/>
    </physiologicalReaction>
</comment>
<accession>A0A7J7QX01</accession>
<keyword evidence="7" id="KW-0275">Fatty acid biosynthesis</keyword>
<evidence type="ECO:0000256" key="15">
    <source>
        <dbReference type="ARBA" id="ARBA00073799"/>
    </source>
</evidence>
<comment type="catalytic activity">
    <reaction evidence="10">
        <text>tetradecanoyl-CoA + H2O = tetradecanoate + CoA + H(+)</text>
        <dbReference type="Rhea" id="RHEA:40119"/>
        <dbReference type="ChEBI" id="CHEBI:15377"/>
        <dbReference type="ChEBI" id="CHEBI:15378"/>
        <dbReference type="ChEBI" id="CHEBI:30807"/>
        <dbReference type="ChEBI" id="CHEBI:57287"/>
        <dbReference type="ChEBI" id="CHEBI:57385"/>
    </reaction>
    <physiologicalReaction direction="left-to-right" evidence="10">
        <dbReference type="Rhea" id="RHEA:40120"/>
    </physiologicalReaction>
</comment>
<dbReference type="GO" id="GO:0051792">
    <property type="term" value="P:medium-chain fatty acid biosynthetic process"/>
    <property type="evidence" value="ECO:0007669"/>
    <property type="project" value="UniProtKB-ARBA"/>
</dbReference>
<dbReference type="InterPro" id="IPR001031">
    <property type="entry name" value="Thioesterase"/>
</dbReference>
<dbReference type="InterPro" id="IPR020802">
    <property type="entry name" value="TesA-like"/>
</dbReference>
<evidence type="ECO:0000256" key="16">
    <source>
        <dbReference type="ARBA" id="ARBA00075385"/>
    </source>
</evidence>
<evidence type="ECO:0000256" key="9">
    <source>
        <dbReference type="ARBA" id="ARBA00048074"/>
    </source>
</evidence>
<evidence type="ECO:0000256" key="14">
    <source>
        <dbReference type="ARBA" id="ARBA00065224"/>
    </source>
</evidence>
<evidence type="ECO:0000313" key="20">
    <source>
        <dbReference type="EMBL" id="KAF6268448.1"/>
    </source>
</evidence>
<evidence type="ECO:0000259" key="19">
    <source>
        <dbReference type="SMART" id="SM00824"/>
    </source>
</evidence>